<evidence type="ECO:0000256" key="5">
    <source>
        <dbReference type="ARBA" id="ARBA00023136"/>
    </source>
</evidence>
<name>A0AAP0EAF5_9MAGN</name>
<proteinExistence type="inferred from homology"/>
<protein>
    <submittedName>
        <fullName evidence="9">Uncharacterized protein</fullName>
    </submittedName>
</protein>
<keyword evidence="4 7" id="KW-1133">Transmembrane helix</keyword>
<organism evidence="9 10">
    <name type="scientific">Stephania cephalantha</name>
    <dbReference type="NCBI Taxonomy" id="152367"/>
    <lineage>
        <taxon>Eukaryota</taxon>
        <taxon>Viridiplantae</taxon>
        <taxon>Streptophyta</taxon>
        <taxon>Embryophyta</taxon>
        <taxon>Tracheophyta</taxon>
        <taxon>Spermatophyta</taxon>
        <taxon>Magnoliopsida</taxon>
        <taxon>Ranunculales</taxon>
        <taxon>Menispermaceae</taxon>
        <taxon>Menispermoideae</taxon>
        <taxon>Cissampelideae</taxon>
        <taxon>Stephania</taxon>
    </lineage>
</organism>
<dbReference type="Pfam" id="PF06749">
    <property type="entry name" value="DUF1218"/>
    <property type="match status" value="1"/>
</dbReference>
<sequence>MGKALGSLVCLVIIGLDVVAGFLGIQAESAQDKVKHLRMWIFECKEPSKDAFNLAIAAAGLLAIAHVVANLLSGCACIWSKDEFDRSSINKQLATGCLVLSWIVFIAGMAVLVIGAMANSKSRSSCGMSHHRFLSMGGIACFVHGLLSVSHYICANAKIEEEKSHDTGNGAA</sequence>
<feature type="transmembrane region" description="Helical" evidence="7">
    <location>
        <begin position="133"/>
        <end position="154"/>
    </location>
</feature>
<feature type="signal peptide" evidence="8">
    <location>
        <begin position="1"/>
        <end position="21"/>
    </location>
</feature>
<evidence type="ECO:0000256" key="6">
    <source>
        <dbReference type="ARBA" id="ARBA00029467"/>
    </source>
</evidence>
<evidence type="ECO:0000313" key="10">
    <source>
        <dbReference type="Proteomes" id="UP001419268"/>
    </source>
</evidence>
<feature type="transmembrane region" description="Helical" evidence="7">
    <location>
        <begin position="51"/>
        <end position="72"/>
    </location>
</feature>
<dbReference type="EMBL" id="JBBNAG010000012">
    <property type="protein sequence ID" value="KAK9089599.1"/>
    <property type="molecule type" value="Genomic_DNA"/>
</dbReference>
<feature type="transmembrane region" description="Helical" evidence="7">
    <location>
        <begin position="93"/>
        <end position="118"/>
    </location>
</feature>
<keyword evidence="5 7" id="KW-0472">Membrane</keyword>
<dbReference type="PANTHER" id="PTHR31769">
    <property type="entry name" value="OS07G0462200 PROTEIN-RELATED"/>
    <property type="match status" value="1"/>
</dbReference>
<evidence type="ECO:0000256" key="2">
    <source>
        <dbReference type="ARBA" id="ARBA00022692"/>
    </source>
</evidence>
<evidence type="ECO:0000256" key="3">
    <source>
        <dbReference type="ARBA" id="ARBA00022729"/>
    </source>
</evidence>
<gene>
    <name evidence="9" type="ORF">Scep_028681</name>
</gene>
<dbReference type="AlphaFoldDB" id="A0AAP0EAF5"/>
<evidence type="ECO:0000256" key="7">
    <source>
        <dbReference type="SAM" id="Phobius"/>
    </source>
</evidence>
<keyword evidence="2 7" id="KW-0812">Transmembrane</keyword>
<reference evidence="9 10" key="1">
    <citation type="submission" date="2024-01" db="EMBL/GenBank/DDBJ databases">
        <title>Genome assemblies of Stephania.</title>
        <authorList>
            <person name="Yang L."/>
        </authorList>
    </citation>
    <scope>NUCLEOTIDE SEQUENCE [LARGE SCALE GENOMIC DNA]</scope>
    <source>
        <strain evidence="9">JXDWG</strain>
        <tissue evidence="9">Leaf</tissue>
    </source>
</reference>
<dbReference type="InterPro" id="IPR009606">
    <property type="entry name" value="DEAL/Modifying_wall_lignin1/2"/>
</dbReference>
<keyword evidence="10" id="KW-1185">Reference proteome</keyword>
<evidence type="ECO:0000256" key="4">
    <source>
        <dbReference type="ARBA" id="ARBA00022989"/>
    </source>
</evidence>
<dbReference type="GO" id="GO:0012505">
    <property type="term" value="C:endomembrane system"/>
    <property type="evidence" value="ECO:0007669"/>
    <property type="project" value="UniProtKB-SubCell"/>
</dbReference>
<keyword evidence="3 8" id="KW-0732">Signal</keyword>
<evidence type="ECO:0000256" key="8">
    <source>
        <dbReference type="SAM" id="SignalP"/>
    </source>
</evidence>
<dbReference type="Proteomes" id="UP001419268">
    <property type="component" value="Unassembled WGS sequence"/>
</dbReference>
<comment type="caution">
    <text evidence="9">The sequence shown here is derived from an EMBL/GenBank/DDBJ whole genome shotgun (WGS) entry which is preliminary data.</text>
</comment>
<comment type="similarity">
    <text evidence="6">Belongs to the DESIGUAL family.</text>
</comment>
<evidence type="ECO:0000256" key="1">
    <source>
        <dbReference type="ARBA" id="ARBA00004127"/>
    </source>
</evidence>
<evidence type="ECO:0000313" key="9">
    <source>
        <dbReference type="EMBL" id="KAK9089599.1"/>
    </source>
</evidence>
<accession>A0AAP0EAF5</accession>
<comment type="subcellular location">
    <subcellularLocation>
        <location evidence="1">Endomembrane system</location>
        <topology evidence="1">Multi-pass membrane protein</topology>
    </subcellularLocation>
</comment>
<feature type="chain" id="PRO_5042845602" evidence="8">
    <location>
        <begin position="22"/>
        <end position="172"/>
    </location>
</feature>
<dbReference type="InterPro" id="IPR052222">
    <property type="entry name" value="DESIGUAL"/>
</dbReference>